<evidence type="ECO:0000313" key="3">
    <source>
        <dbReference type="EMBL" id="GGN78555.1"/>
    </source>
</evidence>
<accession>A0ABQ2KEJ5</accession>
<dbReference type="Proteomes" id="UP000658127">
    <property type="component" value="Unassembled WGS sequence"/>
</dbReference>
<protein>
    <submittedName>
        <fullName evidence="3">Alpha/beta hydrolase</fullName>
    </submittedName>
</protein>
<dbReference type="InterPro" id="IPR052897">
    <property type="entry name" value="Sec-Metab_Biosynth_Hydrolase"/>
</dbReference>
<comment type="caution">
    <text evidence="3">The sequence shown here is derived from an EMBL/GenBank/DDBJ whole genome shotgun (WGS) entry which is preliminary data.</text>
</comment>
<evidence type="ECO:0000259" key="2">
    <source>
        <dbReference type="Pfam" id="PF12697"/>
    </source>
</evidence>
<dbReference type="GO" id="GO:0016787">
    <property type="term" value="F:hydrolase activity"/>
    <property type="evidence" value="ECO:0007669"/>
    <property type="project" value="UniProtKB-KW"/>
</dbReference>
<dbReference type="InterPro" id="IPR000073">
    <property type="entry name" value="AB_hydrolase_1"/>
</dbReference>
<dbReference type="Gene3D" id="3.40.50.1820">
    <property type="entry name" value="alpha/beta hydrolase"/>
    <property type="match status" value="1"/>
</dbReference>
<dbReference type="EMBL" id="BMNE01000003">
    <property type="protein sequence ID" value="GGN78555.1"/>
    <property type="molecule type" value="Genomic_DNA"/>
</dbReference>
<sequence>MRINSAVKLAAVALGLTATIASAGCATAQPAPSATKPTIVLVHGAFAESSSWNGVIDKLNEQGLTSIAAGNPLRSVAGDADSVRSVVASIDGPVVLVGHSYGGQVISQVQDPKVKGLVYVAAFAPEEGETIGELSGKFPGSTLGDTLSKVALSDGSTDLYIQPAKFHQQFAADVPNTKAAIDAATQRPLNDRALNGKSGAPNWKTVPSWFVFPDADYNIPVAAHRFMAERAGSRATVEIKGASHALTVSQPGPVAKVIVEAATAVG</sequence>
<feature type="signal peptide" evidence="1">
    <location>
        <begin position="1"/>
        <end position="23"/>
    </location>
</feature>
<evidence type="ECO:0000256" key="1">
    <source>
        <dbReference type="SAM" id="SignalP"/>
    </source>
</evidence>
<keyword evidence="1" id="KW-0732">Signal</keyword>
<dbReference type="InterPro" id="IPR029058">
    <property type="entry name" value="AB_hydrolase_fold"/>
</dbReference>
<proteinExistence type="predicted"/>
<dbReference type="RefSeq" id="WP_189027688.1">
    <property type="nucleotide sequence ID" value="NZ_BMNE01000003.1"/>
</dbReference>
<keyword evidence="4" id="KW-1185">Reference proteome</keyword>
<keyword evidence="3" id="KW-0378">Hydrolase</keyword>
<dbReference type="SUPFAM" id="SSF53474">
    <property type="entry name" value="alpha/beta-Hydrolases"/>
    <property type="match status" value="1"/>
</dbReference>
<feature type="chain" id="PRO_5045710380" evidence="1">
    <location>
        <begin position="24"/>
        <end position="266"/>
    </location>
</feature>
<organism evidence="3 4">
    <name type="scientific">Nocardia rhizosphaerihabitans</name>
    <dbReference type="NCBI Taxonomy" id="1691570"/>
    <lineage>
        <taxon>Bacteria</taxon>
        <taxon>Bacillati</taxon>
        <taxon>Actinomycetota</taxon>
        <taxon>Actinomycetes</taxon>
        <taxon>Mycobacteriales</taxon>
        <taxon>Nocardiaceae</taxon>
        <taxon>Nocardia</taxon>
    </lineage>
</organism>
<reference evidence="4" key="1">
    <citation type="journal article" date="2019" name="Int. J. Syst. Evol. Microbiol.">
        <title>The Global Catalogue of Microorganisms (GCM) 10K type strain sequencing project: providing services to taxonomists for standard genome sequencing and annotation.</title>
        <authorList>
            <consortium name="The Broad Institute Genomics Platform"/>
            <consortium name="The Broad Institute Genome Sequencing Center for Infectious Disease"/>
            <person name="Wu L."/>
            <person name="Ma J."/>
        </authorList>
    </citation>
    <scope>NUCLEOTIDE SEQUENCE [LARGE SCALE GENOMIC DNA]</scope>
    <source>
        <strain evidence="4">CGMCC 4.7329</strain>
    </source>
</reference>
<dbReference type="PANTHER" id="PTHR37017:SF11">
    <property type="entry name" value="ESTERASE_LIPASE_THIOESTERASE DOMAIN-CONTAINING PROTEIN"/>
    <property type="match status" value="1"/>
</dbReference>
<feature type="domain" description="AB hydrolase-1" evidence="2">
    <location>
        <begin position="39"/>
        <end position="256"/>
    </location>
</feature>
<gene>
    <name evidence="3" type="ORF">GCM10011610_26240</name>
</gene>
<dbReference type="PROSITE" id="PS51257">
    <property type="entry name" value="PROKAR_LIPOPROTEIN"/>
    <property type="match status" value="1"/>
</dbReference>
<dbReference type="PANTHER" id="PTHR37017">
    <property type="entry name" value="AB HYDROLASE-1 DOMAIN-CONTAINING PROTEIN-RELATED"/>
    <property type="match status" value="1"/>
</dbReference>
<name>A0ABQ2KEJ5_9NOCA</name>
<evidence type="ECO:0000313" key="4">
    <source>
        <dbReference type="Proteomes" id="UP000658127"/>
    </source>
</evidence>
<dbReference type="Pfam" id="PF12697">
    <property type="entry name" value="Abhydrolase_6"/>
    <property type="match status" value="1"/>
</dbReference>